<proteinExistence type="predicted"/>
<dbReference type="OrthoDB" id="4186885at2759"/>
<dbReference type="HOGENOM" id="CLU_051395_0_0_1"/>
<dbReference type="RefSeq" id="XP_007685634.1">
    <property type="nucleotide sequence ID" value="XM_007687444.1"/>
</dbReference>
<feature type="compositionally biased region" description="Low complexity" evidence="2">
    <location>
        <begin position="103"/>
        <end position="118"/>
    </location>
</feature>
<feature type="compositionally biased region" description="Polar residues" evidence="2">
    <location>
        <begin position="16"/>
        <end position="28"/>
    </location>
</feature>
<protein>
    <submittedName>
        <fullName evidence="3">Uncharacterized protein</fullName>
    </submittedName>
</protein>
<feature type="region of interest" description="Disordered" evidence="2">
    <location>
        <begin position="1"/>
        <end position="168"/>
    </location>
</feature>
<feature type="compositionally biased region" description="Low complexity" evidence="2">
    <location>
        <begin position="40"/>
        <end position="54"/>
    </location>
</feature>
<dbReference type="EMBL" id="KI963947">
    <property type="protein sequence ID" value="EUC47916.1"/>
    <property type="molecule type" value="Genomic_DNA"/>
</dbReference>
<evidence type="ECO:0000256" key="2">
    <source>
        <dbReference type="SAM" id="MobiDB-lite"/>
    </source>
</evidence>
<dbReference type="AlphaFoldDB" id="W6ZVU5"/>
<dbReference type="eggNOG" id="ENOG502SHSK">
    <property type="taxonomic scope" value="Eukaryota"/>
</dbReference>
<keyword evidence="1" id="KW-0175">Coiled coil</keyword>
<feature type="coiled-coil region" evidence="1">
    <location>
        <begin position="338"/>
        <end position="403"/>
    </location>
</feature>
<evidence type="ECO:0000313" key="4">
    <source>
        <dbReference type="Proteomes" id="UP000054032"/>
    </source>
</evidence>
<evidence type="ECO:0000256" key="1">
    <source>
        <dbReference type="SAM" id="Coils"/>
    </source>
</evidence>
<reference evidence="3 4" key="1">
    <citation type="journal article" date="2013" name="PLoS Genet.">
        <title>Comparative genome structure, secondary metabolite, and effector coding capacity across Cochliobolus pathogens.</title>
        <authorList>
            <person name="Condon B.J."/>
            <person name="Leng Y."/>
            <person name="Wu D."/>
            <person name="Bushley K.E."/>
            <person name="Ohm R.A."/>
            <person name="Otillar R."/>
            <person name="Martin J."/>
            <person name="Schackwitz W."/>
            <person name="Grimwood J."/>
            <person name="MohdZainudin N."/>
            <person name="Xue C."/>
            <person name="Wang R."/>
            <person name="Manning V.A."/>
            <person name="Dhillon B."/>
            <person name="Tu Z.J."/>
            <person name="Steffenson B.J."/>
            <person name="Salamov A."/>
            <person name="Sun H."/>
            <person name="Lowry S."/>
            <person name="LaButti K."/>
            <person name="Han J."/>
            <person name="Copeland A."/>
            <person name="Lindquist E."/>
            <person name="Barry K."/>
            <person name="Schmutz J."/>
            <person name="Baker S.E."/>
            <person name="Ciuffetti L.M."/>
            <person name="Grigoriev I.V."/>
            <person name="Zhong S."/>
            <person name="Turgeon B.G."/>
        </authorList>
    </citation>
    <scope>NUCLEOTIDE SEQUENCE [LARGE SCALE GENOMIC DNA]</scope>
    <source>
        <strain evidence="3 4">ATCC 44560</strain>
    </source>
</reference>
<organism evidence="3 4">
    <name type="scientific">Bipolaris oryzae ATCC 44560</name>
    <dbReference type="NCBI Taxonomy" id="930090"/>
    <lineage>
        <taxon>Eukaryota</taxon>
        <taxon>Fungi</taxon>
        <taxon>Dikarya</taxon>
        <taxon>Ascomycota</taxon>
        <taxon>Pezizomycotina</taxon>
        <taxon>Dothideomycetes</taxon>
        <taxon>Pleosporomycetidae</taxon>
        <taxon>Pleosporales</taxon>
        <taxon>Pleosporineae</taxon>
        <taxon>Pleosporaceae</taxon>
        <taxon>Bipolaris</taxon>
    </lineage>
</organism>
<feature type="coiled-coil region" evidence="1">
    <location>
        <begin position="438"/>
        <end position="472"/>
    </location>
</feature>
<dbReference type="GeneID" id="19127360"/>
<dbReference type="KEGG" id="bor:COCMIDRAFT_88861"/>
<gene>
    <name evidence="3" type="ORF">COCMIDRAFT_88861</name>
</gene>
<keyword evidence="4" id="KW-1185">Reference proteome</keyword>
<dbReference type="STRING" id="930090.W6ZVU5"/>
<evidence type="ECO:0000313" key="3">
    <source>
        <dbReference type="EMBL" id="EUC47916.1"/>
    </source>
</evidence>
<sequence>MWAPNRTKPSPHRTPSIVSIASVQSATRPLSVHSPKMNSMPQMPQQQQMPQMPQLQAEPPNYDSDTYSDLGSDDEQDYPSRLNNPAPLAWNRPQAGSPANLMAQKMQAQAQVQVQAHVVPPPPQTTTLQFHNQPRLQQRPVDDDATSRSSTLDGEEDDTYSLKKPVAPPVLKMSKMSIENEKPAPPPPVPHVPGPLESQLAALMSKLIHIEQANPVASVTPEEFLEMKNRLKALEEEKKVWWKRHEAIWSLRDEDVENNIKIRGMLAKARRELEATQKLRDEDLLNVQIVRSKLAEKTRELERLQAQSPAGRISPNRPRMSSFLERRDTTDLFTAAKIAALEQRALELEKRNSDLVEQLGASQNGGIDHLNRTTAHQAWKGTVTDLEAKIRSQEAELQRLRGGAGAGAGAAPTSWDFQRLENLMEEHANYRENVGGKMQALRSEKEALMRDLHRKENDCHVLEQKVRSLQRRSGGM</sequence>
<accession>W6ZVU5</accession>
<name>W6ZVU5_COCMI</name>
<feature type="compositionally biased region" description="Polar residues" evidence="2">
    <location>
        <begin position="125"/>
        <end position="136"/>
    </location>
</feature>
<dbReference type="Proteomes" id="UP000054032">
    <property type="component" value="Unassembled WGS sequence"/>
</dbReference>